<evidence type="ECO:0000256" key="4">
    <source>
        <dbReference type="ARBA" id="ARBA00022679"/>
    </source>
</evidence>
<dbReference type="Pfam" id="PF01490">
    <property type="entry name" value="Aa_trans"/>
    <property type="match status" value="1"/>
</dbReference>
<dbReference type="GO" id="GO:0004798">
    <property type="term" value="F:dTMP kinase activity"/>
    <property type="evidence" value="ECO:0007669"/>
    <property type="project" value="InterPro"/>
</dbReference>
<keyword evidence="10" id="KW-0029">Amino-acid transport</keyword>
<evidence type="ECO:0000256" key="13">
    <source>
        <dbReference type="SAM" id="Phobius"/>
    </source>
</evidence>
<sequence length="564" mass="60901">MHTNIGREQMENTLAAGTALVLDRYALSGVAYSAAKGLSLDWCKAPDRGLPKPDLVIFLDVPIEGALGRDGFGEERYEQVELQVKVRATFDSLKDDSWISSFDNLGMPDQTSDSPLILKSVRLKRAPLFDSLLSLSSRFVSRDDSYELQPCEQTYELEVGGRKRSHSNSSLLLLSKNQGVGSAVLATLNFTNSILGAGLMGLPYAMMKSGLILGLVLLAVVTVVVDWSILLLIRTGRLACASSYQDLMGRAYGFPGSVVCGLFQVVFSLGGMCAYVIILADNITRVAGFYLPESILAERAFVILVTTIFGMLPLSLSRNLTFLGNFSLLALVSVIFIIFAIVIEAPVAFTPGPINLVGWGFLDSLGIISFAFVCHHNSFEIHDSLEIPSVSSFAVVTHLSTGISLLASVILSVPVYLCFGEDTEANVLNNFGMTSVAINMARVLLAVSLGLTYPLDCFVAREVLSTTLFGAKPPEWSHYLITSTLVSVTTAVCLGYTNLELILEITGGLAASALAFIFPAACYLKLSPKDQYSRTTRTLSKGLFVFGVFILLASTGSTISRLYR</sequence>
<feature type="transmembrane region" description="Helical" evidence="13">
    <location>
        <begin position="437"/>
        <end position="455"/>
    </location>
</feature>
<feature type="transmembrane region" description="Helical" evidence="13">
    <location>
        <begin position="183"/>
        <end position="205"/>
    </location>
</feature>
<keyword evidence="6" id="KW-0545">Nucleotide biosynthesis</keyword>
<organism evidence="16 17">
    <name type="scientific">Paramicrosporidium saccamoebae</name>
    <dbReference type="NCBI Taxonomy" id="1246581"/>
    <lineage>
        <taxon>Eukaryota</taxon>
        <taxon>Fungi</taxon>
        <taxon>Fungi incertae sedis</taxon>
        <taxon>Cryptomycota</taxon>
        <taxon>Cryptomycota incertae sedis</taxon>
        <taxon>Paramicrosporidium</taxon>
    </lineage>
</organism>
<feature type="transmembrane region" description="Helical" evidence="13">
    <location>
        <begin position="395"/>
        <end position="417"/>
    </location>
</feature>
<feature type="transmembrane region" description="Helical" evidence="13">
    <location>
        <begin position="211"/>
        <end position="233"/>
    </location>
</feature>
<dbReference type="PANTHER" id="PTHR22950:SF458">
    <property type="entry name" value="SODIUM-COUPLED NEUTRAL AMINO ACID TRANSPORTER 11-RELATED"/>
    <property type="match status" value="1"/>
</dbReference>
<comment type="subcellular location">
    <subcellularLocation>
        <location evidence="1">Membrane</location>
        <topology evidence="1">Multi-pass membrane protein</topology>
    </subcellularLocation>
</comment>
<evidence type="ECO:0000256" key="5">
    <source>
        <dbReference type="ARBA" id="ARBA00022692"/>
    </source>
</evidence>
<keyword evidence="17" id="KW-1185">Reference proteome</keyword>
<keyword evidence="3" id="KW-0813">Transport</keyword>
<evidence type="ECO:0000256" key="9">
    <source>
        <dbReference type="ARBA" id="ARBA00022840"/>
    </source>
</evidence>
<dbReference type="Proteomes" id="UP000240830">
    <property type="component" value="Unassembled WGS sequence"/>
</dbReference>
<feature type="transmembrane region" description="Helical" evidence="13">
    <location>
        <begin position="544"/>
        <end position="563"/>
    </location>
</feature>
<feature type="transmembrane region" description="Helical" evidence="13">
    <location>
        <begin position="328"/>
        <end position="350"/>
    </location>
</feature>
<dbReference type="EMBL" id="MTSL01000065">
    <property type="protein sequence ID" value="PJF19411.1"/>
    <property type="molecule type" value="Genomic_DNA"/>
</dbReference>
<dbReference type="InterPro" id="IPR013057">
    <property type="entry name" value="AA_transpt_TM"/>
</dbReference>
<dbReference type="OrthoDB" id="28208at2759"/>
<evidence type="ECO:0000256" key="2">
    <source>
        <dbReference type="ARBA" id="ARBA00008066"/>
    </source>
</evidence>
<evidence type="ECO:0000256" key="8">
    <source>
        <dbReference type="ARBA" id="ARBA00022777"/>
    </source>
</evidence>
<feature type="transmembrane region" description="Helical" evidence="13">
    <location>
        <begin position="356"/>
        <end position="374"/>
    </location>
</feature>
<evidence type="ECO:0000313" key="17">
    <source>
        <dbReference type="Proteomes" id="UP000240830"/>
    </source>
</evidence>
<protein>
    <submittedName>
        <fullName evidence="16">Uncharacterized protein</fullName>
    </submittedName>
</protein>
<evidence type="ECO:0000259" key="14">
    <source>
        <dbReference type="Pfam" id="PF01490"/>
    </source>
</evidence>
<evidence type="ECO:0000256" key="11">
    <source>
        <dbReference type="ARBA" id="ARBA00022989"/>
    </source>
</evidence>
<gene>
    <name evidence="16" type="ORF">PSACC_00760</name>
</gene>
<evidence type="ECO:0000313" key="16">
    <source>
        <dbReference type="EMBL" id="PJF19411.1"/>
    </source>
</evidence>
<evidence type="ECO:0000256" key="1">
    <source>
        <dbReference type="ARBA" id="ARBA00004141"/>
    </source>
</evidence>
<comment type="caution">
    <text evidence="16">The sequence shown here is derived from an EMBL/GenBank/DDBJ whole genome shotgun (WGS) entry which is preliminary data.</text>
</comment>
<keyword evidence="8" id="KW-0418">Kinase</keyword>
<dbReference type="InterPro" id="IPR027417">
    <property type="entry name" value="P-loop_NTPase"/>
</dbReference>
<dbReference type="InterPro" id="IPR018095">
    <property type="entry name" value="Thymidylate_kin_CS"/>
</dbReference>
<name>A0A2H9TNT0_9FUNG</name>
<feature type="domain" description="Thymidylate kinase-like" evidence="15">
    <location>
        <begin position="9"/>
        <end position="94"/>
    </location>
</feature>
<proteinExistence type="inferred from homology"/>
<evidence type="ECO:0000256" key="7">
    <source>
        <dbReference type="ARBA" id="ARBA00022741"/>
    </source>
</evidence>
<dbReference type="Gene3D" id="3.40.50.300">
    <property type="entry name" value="P-loop containing nucleotide triphosphate hydrolases"/>
    <property type="match status" value="1"/>
</dbReference>
<keyword evidence="4" id="KW-0808">Transferase</keyword>
<keyword evidence="11 13" id="KW-1133">Transmembrane helix</keyword>
<reference evidence="16" key="1">
    <citation type="submission" date="2016-10" db="EMBL/GenBank/DDBJ databases">
        <title>The genome of Paramicrosporidium saccamoebae is the missing link in understanding Cryptomycota and Microsporidia evolution.</title>
        <authorList>
            <person name="Quandt C.A."/>
            <person name="Beaudet D."/>
            <person name="Corsaro D."/>
            <person name="Michel R."/>
            <person name="Corradi N."/>
            <person name="James T."/>
        </authorList>
    </citation>
    <scope>NUCLEOTIDE SEQUENCE [LARGE SCALE GENOMIC DNA]</scope>
    <source>
        <strain evidence="16">KSL3</strain>
    </source>
</reference>
<dbReference type="SUPFAM" id="SSF52540">
    <property type="entry name" value="P-loop containing nucleoside triphosphate hydrolases"/>
    <property type="match status" value="1"/>
</dbReference>
<keyword evidence="12 13" id="KW-0472">Membrane</keyword>
<feature type="transmembrane region" description="Helical" evidence="13">
    <location>
        <begin position="254"/>
        <end position="280"/>
    </location>
</feature>
<dbReference type="PANTHER" id="PTHR22950">
    <property type="entry name" value="AMINO ACID TRANSPORTER"/>
    <property type="match status" value="1"/>
</dbReference>
<dbReference type="GO" id="GO:0015179">
    <property type="term" value="F:L-amino acid transmembrane transporter activity"/>
    <property type="evidence" value="ECO:0007669"/>
    <property type="project" value="TreeGrafter"/>
</dbReference>
<comment type="similarity">
    <text evidence="2">Belongs to the amino acid/polyamine transporter 2 family.</text>
</comment>
<keyword evidence="7" id="KW-0547">Nucleotide-binding</keyword>
<dbReference type="PROSITE" id="PS01331">
    <property type="entry name" value="THYMIDYLATE_KINASE"/>
    <property type="match status" value="1"/>
</dbReference>
<dbReference type="STRING" id="1246581.A0A2H9TNT0"/>
<dbReference type="InterPro" id="IPR039430">
    <property type="entry name" value="Thymidylate_kin-like_dom"/>
</dbReference>
<dbReference type="GO" id="GO:0016020">
    <property type="term" value="C:membrane"/>
    <property type="evidence" value="ECO:0007669"/>
    <property type="project" value="UniProtKB-SubCell"/>
</dbReference>
<keyword evidence="5 13" id="KW-0812">Transmembrane</keyword>
<feature type="transmembrane region" description="Helical" evidence="13">
    <location>
        <begin position="505"/>
        <end position="524"/>
    </location>
</feature>
<dbReference type="GO" id="GO:0005524">
    <property type="term" value="F:ATP binding"/>
    <property type="evidence" value="ECO:0007669"/>
    <property type="project" value="UniProtKB-KW"/>
</dbReference>
<evidence type="ECO:0000256" key="3">
    <source>
        <dbReference type="ARBA" id="ARBA00022448"/>
    </source>
</evidence>
<feature type="domain" description="Amino acid transporter transmembrane" evidence="14">
    <location>
        <begin position="181"/>
        <end position="559"/>
    </location>
</feature>
<feature type="transmembrane region" description="Helical" evidence="13">
    <location>
        <begin position="300"/>
        <end position="316"/>
    </location>
</feature>
<accession>A0A2H9TNT0</accession>
<evidence type="ECO:0000256" key="6">
    <source>
        <dbReference type="ARBA" id="ARBA00022727"/>
    </source>
</evidence>
<evidence type="ECO:0000259" key="15">
    <source>
        <dbReference type="Pfam" id="PF02223"/>
    </source>
</evidence>
<evidence type="ECO:0000256" key="12">
    <source>
        <dbReference type="ARBA" id="ARBA00023136"/>
    </source>
</evidence>
<dbReference type="GO" id="GO:0006233">
    <property type="term" value="P:dTDP biosynthetic process"/>
    <property type="evidence" value="ECO:0007669"/>
    <property type="project" value="InterPro"/>
</dbReference>
<evidence type="ECO:0000256" key="10">
    <source>
        <dbReference type="ARBA" id="ARBA00022970"/>
    </source>
</evidence>
<dbReference type="Pfam" id="PF02223">
    <property type="entry name" value="Thymidylate_kin"/>
    <property type="match status" value="1"/>
</dbReference>
<feature type="transmembrane region" description="Helical" evidence="13">
    <location>
        <begin position="476"/>
        <end position="499"/>
    </location>
</feature>
<dbReference type="AlphaFoldDB" id="A0A2H9TNT0"/>
<keyword evidence="9" id="KW-0067">ATP-binding</keyword>